<feature type="compositionally biased region" description="Basic and acidic residues" evidence="1">
    <location>
        <begin position="63"/>
        <end position="79"/>
    </location>
</feature>
<feature type="region of interest" description="Disordered" evidence="1">
    <location>
        <begin position="1"/>
        <end position="112"/>
    </location>
</feature>
<feature type="compositionally biased region" description="Basic and acidic residues" evidence="1">
    <location>
        <begin position="88"/>
        <end position="98"/>
    </location>
</feature>
<organism evidence="2">
    <name type="scientific">uncultured Solirubrobacteraceae bacterium</name>
    <dbReference type="NCBI Taxonomy" id="1162706"/>
    <lineage>
        <taxon>Bacteria</taxon>
        <taxon>Bacillati</taxon>
        <taxon>Actinomycetota</taxon>
        <taxon>Thermoleophilia</taxon>
        <taxon>Solirubrobacterales</taxon>
        <taxon>Solirubrobacteraceae</taxon>
        <taxon>environmental samples</taxon>
    </lineage>
</organism>
<keyword evidence="2" id="KW-0547">Nucleotide-binding</keyword>
<dbReference type="EMBL" id="CADCVO010000554">
    <property type="protein sequence ID" value="CAA9523625.1"/>
    <property type="molecule type" value="Genomic_DNA"/>
</dbReference>
<dbReference type="GO" id="GO:0016787">
    <property type="term" value="F:hydrolase activity"/>
    <property type="evidence" value="ECO:0007669"/>
    <property type="project" value="UniProtKB-KW"/>
</dbReference>
<proteinExistence type="predicted"/>
<keyword evidence="2" id="KW-0347">Helicase</keyword>
<feature type="non-terminal residue" evidence="2">
    <location>
        <position position="1"/>
    </location>
</feature>
<protein>
    <submittedName>
        <fullName evidence="2">ATP-dependent DNA helicase UvrD/PcrA</fullName>
        <ecNumber evidence="2">3.6.4.12</ecNumber>
    </submittedName>
</protein>
<keyword evidence="2" id="KW-0067">ATP-binding</keyword>
<feature type="compositionally biased region" description="Basic and acidic residues" evidence="1">
    <location>
        <begin position="25"/>
        <end position="40"/>
    </location>
</feature>
<reference evidence="2" key="1">
    <citation type="submission" date="2020-02" db="EMBL/GenBank/DDBJ databases">
        <authorList>
            <person name="Meier V. D."/>
        </authorList>
    </citation>
    <scope>NUCLEOTIDE SEQUENCE</scope>
    <source>
        <strain evidence="2">AVDCRST_MAG13</strain>
    </source>
</reference>
<evidence type="ECO:0000313" key="2">
    <source>
        <dbReference type="EMBL" id="CAA9523625.1"/>
    </source>
</evidence>
<gene>
    <name evidence="2" type="ORF">AVDCRST_MAG13-3500</name>
</gene>
<dbReference type="AlphaFoldDB" id="A0A6J4THR6"/>
<accession>A0A6J4THR6</accession>
<feature type="compositionally biased region" description="Pro residues" evidence="1">
    <location>
        <begin position="10"/>
        <end position="19"/>
    </location>
</feature>
<sequence>AGHRLRSPHRGPPGGPEPAPAGGGDARERAAADPRGRRLGQDAGAHPPHRPSHPHGGGAAGGDPRHHLHEQGRAGDARARGAPARALHPRDVGHDLPRRLRAPAARRGPPAR</sequence>
<feature type="compositionally biased region" description="Low complexity" evidence="1">
    <location>
        <begin position="102"/>
        <end position="112"/>
    </location>
</feature>
<name>A0A6J4THR6_9ACTN</name>
<dbReference type="EC" id="3.6.4.12" evidence="2"/>
<dbReference type="GO" id="GO:0003678">
    <property type="term" value="F:DNA helicase activity"/>
    <property type="evidence" value="ECO:0007669"/>
    <property type="project" value="UniProtKB-EC"/>
</dbReference>
<evidence type="ECO:0000256" key="1">
    <source>
        <dbReference type="SAM" id="MobiDB-lite"/>
    </source>
</evidence>
<keyword evidence="2" id="KW-0378">Hydrolase</keyword>
<feature type="non-terminal residue" evidence="2">
    <location>
        <position position="112"/>
    </location>
</feature>